<sequence>MSSLVIGPAPEGLDLSANRISQNNGTVAAVMGIATVFVGLRFWARTMNHGAALAYDDWSLLIALAFAYGTGICCILGGTYGIGRHIWVVEPDDVLMSMKIIFAYVILYATTVPMVKLSVLLLYRRIFRLTWPLYICAFLSVGYTISVSTAISLACVPTSYFWTQWVDPLSGGHCRINLYLFYLWNGIANLFTDVIILCVPIPIVWSLQMPRAQKWAISGIFLLGGFVCVATIVRVYTITKMKSSVDITWAIGDAMIWSNVEPCIGIVSACLPTIRPLLRQIPHLRIFSSVFGTTPLSGDLRDNSKPMNAGSEPASITASANRSAYRGATGKRGNFRPEEDEIYLTTDVGRGSSLRRRDDTASSVEFQGSQGEAVPMQIQVNRKFQWSEDTR</sequence>
<evidence type="ECO:0000259" key="8">
    <source>
        <dbReference type="Pfam" id="PF20684"/>
    </source>
</evidence>
<gene>
    <name evidence="9" type="ORF">BDW59DRAFT_36147</name>
</gene>
<dbReference type="EMBL" id="JBFXLS010000016">
    <property type="protein sequence ID" value="KAL2829519.1"/>
    <property type="molecule type" value="Genomic_DNA"/>
</dbReference>
<dbReference type="InterPro" id="IPR052337">
    <property type="entry name" value="SAT4-like"/>
</dbReference>
<feature type="compositionally biased region" description="Polar residues" evidence="6">
    <location>
        <begin position="361"/>
        <end position="370"/>
    </location>
</feature>
<reference evidence="9 10" key="1">
    <citation type="submission" date="2024-07" db="EMBL/GenBank/DDBJ databases">
        <title>Section-level genome sequencing and comparative genomics of Aspergillus sections Usti and Cavernicolus.</title>
        <authorList>
            <consortium name="Lawrence Berkeley National Laboratory"/>
            <person name="Nybo J.L."/>
            <person name="Vesth T.C."/>
            <person name="Theobald S."/>
            <person name="Frisvad J.C."/>
            <person name="Larsen T.O."/>
            <person name="Kjaerboelling I."/>
            <person name="Rothschild-Mancinelli K."/>
            <person name="Lyhne E.K."/>
            <person name="Kogle M.E."/>
            <person name="Barry K."/>
            <person name="Clum A."/>
            <person name="Na H."/>
            <person name="Ledsgaard L."/>
            <person name="Lin J."/>
            <person name="Lipzen A."/>
            <person name="Kuo A."/>
            <person name="Riley R."/>
            <person name="Mondo S."/>
            <person name="LaButti K."/>
            <person name="Haridas S."/>
            <person name="Pangalinan J."/>
            <person name="Salamov A.A."/>
            <person name="Simmons B.A."/>
            <person name="Magnuson J.K."/>
            <person name="Chen J."/>
            <person name="Drula E."/>
            <person name="Henrissat B."/>
            <person name="Wiebenga A."/>
            <person name="Lubbers R.J."/>
            <person name="Gomes A.C."/>
            <person name="Makela M.R."/>
            <person name="Stajich J."/>
            <person name="Grigoriev I.V."/>
            <person name="Mortensen U.H."/>
            <person name="De vries R.P."/>
            <person name="Baker S.E."/>
            <person name="Andersen M.R."/>
        </authorList>
    </citation>
    <scope>NUCLEOTIDE SEQUENCE [LARGE SCALE GENOMIC DNA]</scope>
    <source>
        <strain evidence="9 10">CBS 600.67</strain>
    </source>
</reference>
<feature type="domain" description="Rhodopsin" evidence="8">
    <location>
        <begin position="40"/>
        <end position="279"/>
    </location>
</feature>
<feature type="region of interest" description="Disordered" evidence="6">
    <location>
        <begin position="301"/>
        <end position="338"/>
    </location>
</feature>
<feature type="transmembrane region" description="Helical" evidence="7">
    <location>
        <begin position="182"/>
        <end position="203"/>
    </location>
</feature>
<feature type="transmembrane region" description="Helical" evidence="7">
    <location>
        <begin position="135"/>
        <end position="162"/>
    </location>
</feature>
<keyword evidence="4 7" id="KW-0472">Membrane</keyword>
<evidence type="ECO:0000256" key="5">
    <source>
        <dbReference type="ARBA" id="ARBA00038359"/>
    </source>
</evidence>
<dbReference type="Pfam" id="PF20684">
    <property type="entry name" value="Fung_rhodopsin"/>
    <property type="match status" value="1"/>
</dbReference>
<keyword evidence="10" id="KW-1185">Reference proteome</keyword>
<proteinExistence type="inferred from homology"/>
<evidence type="ECO:0000256" key="1">
    <source>
        <dbReference type="ARBA" id="ARBA00004141"/>
    </source>
</evidence>
<organism evidence="9 10">
    <name type="scientific">Aspergillus cavernicola</name>
    <dbReference type="NCBI Taxonomy" id="176166"/>
    <lineage>
        <taxon>Eukaryota</taxon>
        <taxon>Fungi</taxon>
        <taxon>Dikarya</taxon>
        <taxon>Ascomycota</taxon>
        <taxon>Pezizomycotina</taxon>
        <taxon>Eurotiomycetes</taxon>
        <taxon>Eurotiomycetidae</taxon>
        <taxon>Eurotiales</taxon>
        <taxon>Aspergillaceae</taxon>
        <taxon>Aspergillus</taxon>
        <taxon>Aspergillus subgen. Nidulantes</taxon>
    </lineage>
</organism>
<evidence type="ECO:0000313" key="10">
    <source>
        <dbReference type="Proteomes" id="UP001610335"/>
    </source>
</evidence>
<comment type="caution">
    <text evidence="9">The sequence shown here is derived from an EMBL/GenBank/DDBJ whole genome shotgun (WGS) entry which is preliminary data.</text>
</comment>
<evidence type="ECO:0000313" key="9">
    <source>
        <dbReference type="EMBL" id="KAL2829519.1"/>
    </source>
</evidence>
<protein>
    <recommendedName>
        <fullName evidence="8">Rhodopsin domain-containing protein</fullName>
    </recommendedName>
</protein>
<feature type="transmembrane region" description="Helical" evidence="7">
    <location>
        <begin position="60"/>
        <end position="81"/>
    </location>
</feature>
<dbReference type="PANTHER" id="PTHR33048">
    <property type="entry name" value="PTH11-LIKE INTEGRAL MEMBRANE PROTEIN (AFU_ORTHOLOGUE AFUA_5G11245)"/>
    <property type="match status" value="1"/>
</dbReference>
<evidence type="ECO:0000256" key="4">
    <source>
        <dbReference type="ARBA" id="ARBA00023136"/>
    </source>
</evidence>
<evidence type="ECO:0000256" key="2">
    <source>
        <dbReference type="ARBA" id="ARBA00022692"/>
    </source>
</evidence>
<feature type="transmembrane region" description="Helical" evidence="7">
    <location>
        <begin position="101"/>
        <end position="123"/>
    </location>
</feature>
<dbReference type="Proteomes" id="UP001610335">
    <property type="component" value="Unassembled WGS sequence"/>
</dbReference>
<name>A0ABR4IP65_9EURO</name>
<feature type="transmembrane region" description="Helical" evidence="7">
    <location>
        <begin position="215"/>
        <end position="236"/>
    </location>
</feature>
<dbReference type="PANTHER" id="PTHR33048:SF163">
    <property type="entry name" value="INTEGRAL MEMBRANE PROTEIN (AFU_ORTHOLOGUE AFUA_8G05510)"/>
    <property type="match status" value="1"/>
</dbReference>
<evidence type="ECO:0000256" key="3">
    <source>
        <dbReference type="ARBA" id="ARBA00022989"/>
    </source>
</evidence>
<keyword evidence="2 7" id="KW-0812">Transmembrane</keyword>
<evidence type="ECO:0000256" key="7">
    <source>
        <dbReference type="SAM" id="Phobius"/>
    </source>
</evidence>
<accession>A0ABR4IP65</accession>
<comment type="subcellular location">
    <subcellularLocation>
        <location evidence="1">Membrane</location>
        <topology evidence="1">Multi-pass membrane protein</topology>
    </subcellularLocation>
</comment>
<dbReference type="InterPro" id="IPR049326">
    <property type="entry name" value="Rhodopsin_dom_fungi"/>
</dbReference>
<feature type="transmembrane region" description="Helical" evidence="7">
    <location>
        <begin position="20"/>
        <end position="40"/>
    </location>
</feature>
<keyword evidence="3 7" id="KW-1133">Transmembrane helix</keyword>
<evidence type="ECO:0000256" key="6">
    <source>
        <dbReference type="SAM" id="MobiDB-lite"/>
    </source>
</evidence>
<feature type="region of interest" description="Disordered" evidence="6">
    <location>
        <begin position="350"/>
        <end position="371"/>
    </location>
</feature>
<comment type="similarity">
    <text evidence="5">Belongs to the SAT4 family.</text>
</comment>